<keyword evidence="1" id="KW-0732">Signal</keyword>
<dbReference type="SUPFAM" id="SSF48452">
    <property type="entry name" value="TPR-like"/>
    <property type="match status" value="1"/>
</dbReference>
<protein>
    <recommendedName>
        <fullName evidence="4">Tetratricopeptide repeat protein</fullName>
    </recommendedName>
</protein>
<evidence type="ECO:0000313" key="3">
    <source>
        <dbReference type="Proteomes" id="UP001320119"/>
    </source>
</evidence>
<reference evidence="2 3" key="1">
    <citation type="journal article" date="2022" name="IScience">
        <title>An ultrasensitive nanofiber-based assay for enzymatic hydrolysis and deep-sea microbial degradation of cellulose.</title>
        <authorList>
            <person name="Tsudome M."/>
            <person name="Tachioka M."/>
            <person name="Miyazaki M."/>
            <person name="Uchimura K."/>
            <person name="Tsuda M."/>
            <person name="Takaki Y."/>
            <person name="Deguchi S."/>
        </authorList>
    </citation>
    <scope>NUCLEOTIDE SEQUENCE [LARGE SCALE GENOMIC DNA]</scope>
    <source>
        <strain evidence="2 3">GE09</strain>
    </source>
</reference>
<feature type="chain" id="PRO_5042927420" description="Tetratricopeptide repeat protein" evidence="1">
    <location>
        <begin position="21"/>
        <end position="389"/>
    </location>
</feature>
<sequence length="389" mass="44743">MRLFSSYTLLLLCIAVVGCAQNRPVASVQPVIKPSIDFSAPQYFGAALTIESEDELFTLSDEQRRDFLEFYNHFLRQNSPGYERVFDYLERETRNFNYESKTYTAAQTLASLKGNCMSLAVLTTALANVVKDVEIRYQLVDSSPVFYKESDVVVKGVHVRSKLYERLLANNNVYLTRSSLVVDYLPDDKTRFIGNITRDKFLALYYGNRAVEFMAQEQLAEAYWYTRKALEYQPEDAANINTMAVIFRRVGDEAKAEDIYVYGLAVADNKLTLLKNYRLLLQAQGREIDAQRIAREMADYDDPSPFGWLDAANVAYNNGDYREAEMFYQKSIDAAPYLDYGYFGLAKVKYHQGELIGAKRMLIKAMENTFKEEGRELYQAKLSRLEKEI</sequence>
<dbReference type="KEGG" id="marq:MARGE09_P3402"/>
<dbReference type="InterPro" id="IPR019734">
    <property type="entry name" value="TPR_rpt"/>
</dbReference>
<accession>A0AAN1WKA1</accession>
<organism evidence="2 3">
    <name type="scientific">Marinagarivorans cellulosilyticus</name>
    <dbReference type="NCBI Taxonomy" id="2721545"/>
    <lineage>
        <taxon>Bacteria</taxon>
        <taxon>Pseudomonadati</taxon>
        <taxon>Pseudomonadota</taxon>
        <taxon>Gammaproteobacteria</taxon>
        <taxon>Cellvibrionales</taxon>
        <taxon>Cellvibrionaceae</taxon>
        <taxon>Marinagarivorans</taxon>
    </lineage>
</organism>
<feature type="signal peptide" evidence="1">
    <location>
        <begin position="1"/>
        <end position="20"/>
    </location>
</feature>
<dbReference type="Proteomes" id="UP001320119">
    <property type="component" value="Chromosome"/>
</dbReference>
<evidence type="ECO:0000313" key="2">
    <source>
        <dbReference type="EMBL" id="BCD99201.1"/>
    </source>
</evidence>
<dbReference type="SMART" id="SM00028">
    <property type="entry name" value="TPR"/>
    <property type="match status" value="2"/>
</dbReference>
<evidence type="ECO:0008006" key="4">
    <source>
        <dbReference type="Google" id="ProtNLM"/>
    </source>
</evidence>
<keyword evidence="3" id="KW-1185">Reference proteome</keyword>
<dbReference type="AlphaFoldDB" id="A0AAN1WKA1"/>
<gene>
    <name evidence="2" type="ORF">MARGE09_P3402</name>
</gene>
<dbReference type="Gene3D" id="1.25.40.10">
    <property type="entry name" value="Tetratricopeptide repeat domain"/>
    <property type="match status" value="1"/>
</dbReference>
<dbReference type="InterPro" id="IPR011990">
    <property type="entry name" value="TPR-like_helical_dom_sf"/>
</dbReference>
<dbReference type="EMBL" id="AP023086">
    <property type="protein sequence ID" value="BCD99201.1"/>
    <property type="molecule type" value="Genomic_DNA"/>
</dbReference>
<name>A0AAN1WKA1_9GAMM</name>
<proteinExistence type="predicted"/>
<dbReference type="RefSeq" id="WP_236984224.1">
    <property type="nucleotide sequence ID" value="NZ_AP023086.1"/>
</dbReference>
<evidence type="ECO:0000256" key="1">
    <source>
        <dbReference type="SAM" id="SignalP"/>
    </source>
</evidence>
<dbReference type="PROSITE" id="PS51257">
    <property type="entry name" value="PROKAR_LIPOPROTEIN"/>
    <property type="match status" value="1"/>
</dbReference>